<evidence type="ECO:0000259" key="15">
    <source>
        <dbReference type="PROSITE" id="PS50885"/>
    </source>
</evidence>
<gene>
    <name evidence="16" type="ORF">WDS16_13480</name>
</gene>
<dbReference type="InterPro" id="IPR005467">
    <property type="entry name" value="His_kinase_dom"/>
</dbReference>
<evidence type="ECO:0000256" key="8">
    <source>
        <dbReference type="ARBA" id="ARBA00022741"/>
    </source>
</evidence>
<dbReference type="InterPro" id="IPR050980">
    <property type="entry name" value="2C_sensor_his_kinase"/>
</dbReference>
<dbReference type="InterPro" id="IPR003660">
    <property type="entry name" value="HAMP_dom"/>
</dbReference>
<keyword evidence="10" id="KW-0067">ATP-binding</keyword>
<dbReference type="CDD" id="cd00082">
    <property type="entry name" value="HisKA"/>
    <property type="match status" value="1"/>
</dbReference>
<keyword evidence="9 16" id="KW-0418">Kinase</keyword>
<dbReference type="SMART" id="SM00388">
    <property type="entry name" value="HisKA"/>
    <property type="match status" value="1"/>
</dbReference>
<evidence type="ECO:0000313" key="16">
    <source>
        <dbReference type="EMBL" id="WXG71404.1"/>
    </source>
</evidence>
<protein>
    <recommendedName>
        <fullName evidence="3">histidine kinase</fullName>
        <ecNumber evidence="3">2.7.13.3</ecNumber>
    </recommendedName>
</protein>
<dbReference type="InterPro" id="IPR004358">
    <property type="entry name" value="Sig_transdc_His_kin-like_C"/>
</dbReference>
<evidence type="ECO:0000256" key="10">
    <source>
        <dbReference type="ARBA" id="ARBA00022840"/>
    </source>
</evidence>
<keyword evidence="12" id="KW-0902">Two-component regulatory system</keyword>
<dbReference type="PROSITE" id="PS50885">
    <property type="entry name" value="HAMP"/>
    <property type="match status" value="1"/>
</dbReference>
<dbReference type="Pfam" id="PF00672">
    <property type="entry name" value="HAMP"/>
    <property type="match status" value="1"/>
</dbReference>
<evidence type="ECO:0000256" key="6">
    <source>
        <dbReference type="ARBA" id="ARBA00022679"/>
    </source>
</evidence>
<evidence type="ECO:0000313" key="17">
    <source>
        <dbReference type="Proteomes" id="UP001432000"/>
    </source>
</evidence>
<dbReference type="InterPro" id="IPR003661">
    <property type="entry name" value="HisK_dim/P_dom"/>
</dbReference>
<dbReference type="Gene3D" id="1.10.287.130">
    <property type="match status" value="1"/>
</dbReference>
<comment type="subcellular location">
    <subcellularLocation>
        <location evidence="2">Cell membrane</location>
        <topology evidence="2">Multi-pass membrane protein</topology>
    </subcellularLocation>
</comment>
<keyword evidence="11 13" id="KW-1133">Transmembrane helix</keyword>
<keyword evidence="4" id="KW-1003">Cell membrane</keyword>
<evidence type="ECO:0000256" key="12">
    <source>
        <dbReference type="ARBA" id="ARBA00023012"/>
    </source>
</evidence>
<sequence>MRLSDAVRRLPRPLDPLGSFKLKVSLIVGIVLVVASVVFWIGAGWQFRYSLLAALVMSLAATQVLAHGMTSPLREMTSAAKAMARGDYSTRVRATSRDEVGQLAEAFNTMATDLEAADTYRRELIGNVSHELKTPIAALRAVLENMVDGVTDPEPDTLAVALKQTEKLGDLVTELLDLSRLEGGVLPLRPERFGVRGFLDVVTSEHNCVRIDVQPPHLEVSADRSRLTQVVTNLIDNAVRHAPRGTEVTMSAYSAADGIRLEVVDEGPGIARTEHFSVFDRFTRGGAVDGGTGLGLAIARWATELHGGTIEVLDRTPGCHIRVQIPHS</sequence>
<comment type="catalytic activity">
    <reaction evidence="1">
        <text>ATP + protein L-histidine = ADP + protein N-phospho-L-histidine.</text>
        <dbReference type="EC" id="2.7.13.3"/>
    </reaction>
</comment>
<keyword evidence="7 13" id="KW-0812">Transmembrane</keyword>
<evidence type="ECO:0000256" key="11">
    <source>
        <dbReference type="ARBA" id="ARBA00022989"/>
    </source>
</evidence>
<feature type="domain" description="Histidine kinase" evidence="14">
    <location>
        <begin position="127"/>
        <end position="328"/>
    </location>
</feature>
<accession>A0ABZ2PQT4</accession>
<evidence type="ECO:0000256" key="3">
    <source>
        <dbReference type="ARBA" id="ARBA00012438"/>
    </source>
</evidence>
<dbReference type="Gene3D" id="3.30.565.10">
    <property type="entry name" value="Histidine kinase-like ATPase, C-terminal domain"/>
    <property type="match status" value="1"/>
</dbReference>
<evidence type="ECO:0000256" key="7">
    <source>
        <dbReference type="ARBA" id="ARBA00022692"/>
    </source>
</evidence>
<dbReference type="SUPFAM" id="SSF47384">
    <property type="entry name" value="Homodimeric domain of signal transducing histidine kinase"/>
    <property type="match status" value="1"/>
</dbReference>
<keyword evidence="17" id="KW-1185">Reference proteome</keyword>
<dbReference type="Proteomes" id="UP001432000">
    <property type="component" value="Chromosome"/>
</dbReference>
<dbReference type="RefSeq" id="WP_338893133.1">
    <property type="nucleotide sequence ID" value="NZ_CP147846.1"/>
</dbReference>
<dbReference type="GO" id="GO:0016301">
    <property type="term" value="F:kinase activity"/>
    <property type="evidence" value="ECO:0007669"/>
    <property type="project" value="UniProtKB-KW"/>
</dbReference>
<dbReference type="CDD" id="cd00075">
    <property type="entry name" value="HATPase"/>
    <property type="match status" value="1"/>
</dbReference>
<feature type="domain" description="HAMP" evidence="15">
    <location>
        <begin position="67"/>
        <end position="119"/>
    </location>
</feature>
<dbReference type="CDD" id="cd06225">
    <property type="entry name" value="HAMP"/>
    <property type="match status" value="1"/>
</dbReference>
<dbReference type="SUPFAM" id="SSF55874">
    <property type="entry name" value="ATPase domain of HSP90 chaperone/DNA topoisomerase II/histidine kinase"/>
    <property type="match status" value="1"/>
</dbReference>
<dbReference type="EMBL" id="CP147846">
    <property type="protein sequence ID" value="WXG71404.1"/>
    <property type="molecule type" value="Genomic_DNA"/>
</dbReference>
<keyword evidence="5" id="KW-0597">Phosphoprotein</keyword>
<keyword evidence="8" id="KW-0547">Nucleotide-binding</keyword>
<organism evidence="16 17">
    <name type="scientific">Rhodococcus sovatensis</name>
    <dbReference type="NCBI Taxonomy" id="1805840"/>
    <lineage>
        <taxon>Bacteria</taxon>
        <taxon>Bacillati</taxon>
        <taxon>Actinomycetota</taxon>
        <taxon>Actinomycetes</taxon>
        <taxon>Mycobacteriales</taxon>
        <taxon>Nocardiaceae</taxon>
        <taxon>Rhodococcus</taxon>
    </lineage>
</organism>
<reference evidence="16 17" key="1">
    <citation type="submission" date="2024-03" db="EMBL/GenBank/DDBJ databases">
        <title>Natural products discovery in diverse microorganisms through a two-stage MS feature dereplication strategy.</title>
        <authorList>
            <person name="Zhang R."/>
        </authorList>
    </citation>
    <scope>NUCLEOTIDE SEQUENCE [LARGE SCALE GENOMIC DNA]</scope>
    <source>
        <strain evidence="16 17">18930</strain>
    </source>
</reference>
<keyword evidence="6" id="KW-0808">Transferase</keyword>
<dbReference type="SMART" id="SM00304">
    <property type="entry name" value="HAMP"/>
    <property type="match status" value="1"/>
</dbReference>
<name>A0ABZ2PQT4_9NOCA</name>
<evidence type="ECO:0000256" key="1">
    <source>
        <dbReference type="ARBA" id="ARBA00000085"/>
    </source>
</evidence>
<proteinExistence type="predicted"/>
<dbReference type="InterPro" id="IPR036097">
    <property type="entry name" value="HisK_dim/P_sf"/>
</dbReference>
<dbReference type="InterPro" id="IPR036890">
    <property type="entry name" value="HATPase_C_sf"/>
</dbReference>
<dbReference type="PANTHER" id="PTHR44936:SF10">
    <property type="entry name" value="SENSOR PROTEIN RSTB"/>
    <property type="match status" value="1"/>
</dbReference>
<dbReference type="Pfam" id="PF02518">
    <property type="entry name" value="HATPase_c"/>
    <property type="match status" value="1"/>
</dbReference>
<evidence type="ECO:0000256" key="4">
    <source>
        <dbReference type="ARBA" id="ARBA00022475"/>
    </source>
</evidence>
<dbReference type="Pfam" id="PF00512">
    <property type="entry name" value="HisKA"/>
    <property type="match status" value="1"/>
</dbReference>
<evidence type="ECO:0000256" key="2">
    <source>
        <dbReference type="ARBA" id="ARBA00004651"/>
    </source>
</evidence>
<dbReference type="Gene3D" id="6.10.340.10">
    <property type="match status" value="1"/>
</dbReference>
<feature type="transmembrane region" description="Helical" evidence="13">
    <location>
        <begin position="20"/>
        <end position="41"/>
    </location>
</feature>
<evidence type="ECO:0000256" key="9">
    <source>
        <dbReference type="ARBA" id="ARBA00022777"/>
    </source>
</evidence>
<dbReference type="EC" id="2.7.13.3" evidence="3"/>
<evidence type="ECO:0000256" key="13">
    <source>
        <dbReference type="SAM" id="Phobius"/>
    </source>
</evidence>
<evidence type="ECO:0000259" key="14">
    <source>
        <dbReference type="PROSITE" id="PS50109"/>
    </source>
</evidence>
<dbReference type="SMART" id="SM00387">
    <property type="entry name" value="HATPase_c"/>
    <property type="match status" value="1"/>
</dbReference>
<dbReference type="PANTHER" id="PTHR44936">
    <property type="entry name" value="SENSOR PROTEIN CREC"/>
    <property type="match status" value="1"/>
</dbReference>
<dbReference type="PROSITE" id="PS50109">
    <property type="entry name" value="HIS_KIN"/>
    <property type="match status" value="1"/>
</dbReference>
<dbReference type="PRINTS" id="PR00344">
    <property type="entry name" value="BCTRLSENSOR"/>
</dbReference>
<keyword evidence="13" id="KW-0472">Membrane</keyword>
<dbReference type="InterPro" id="IPR003594">
    <property type="entry name" value="HATPase_dom"/>
</dbReference>
<evidence type="ECO:0000256" key="5">
    <source>
        <dbReference type="ARBA" id="ARBA00022553"/>
    </source>
</evidence>
<dbReference type="SUPFAM" id="SSF158472">
    <property type="entry name" value="HAMP domain-like"/>
    <property type="match status" value="1"/>
</dbReference>